<keyword evidence="4" id="KW-1185">Reference proteome</keyword>
<feature type="region of interest" description="Disordered" evidence="1">
    <location>
        <begin position="66"/>
        <end position="87"/>
    </location>
</feature>
<evidence type="ECO:0000313" key="3">
    <source>
        <dbReference type="EMBL" id="KAE8259012.1"/>
    </source>
</evidence>
<comment type="caution">
    <text evidence="3">The sequence shown here is derived from an EMBL/GenBank/DDBJ whole genome shotgun (WGS) entry which is preliminary data.</text>
</comment>
<feature type="compositionally biased region" description="Basic and acidic residues" evidence="1">
    <location>
        <begin position="66"/>
        <end position="86"/>
    </location>
</feature>
<sequence>MATSILSPSSFSSSDKAQRTLISTFINKIVLIHISDGRAFRGRFLCVDDTMNAILSDADELRLVEARKDSSKAETEEADGKGKGDSPEYSFRWVGMVMVPGEHIRAVEVESKAKDDQKPAPTHHPELSKESPTHFNEQMFF</sequence>
<dbReference type="Gene3D" id="2.30.30.100">
    <property type="match status" value="1"/>
</dbReference>
<proteinExistence type="predicted"/>
<accession>A0A177TDL2</accession>
<dbReference type="CDD" id="cd06168">
    <property type="entry name" value="LSMD1"/>
    <property type="match status" value="1"/>
</dbReference>
<dbReference type="GO" id="GO:0031417">
    <property type="term" value="C:NatC complex"/>
    <property type="evidence" value="ECO:0007669"/>
    <property type="project" value="InterPro"/>
</dbReference>
<dbReference type="PANTHER" id="PTHR10701">
    <property type="entry name" value="SMALL NUCLEAR RIBONUCLEOPROTEIN-ASSOCIATED PROTEIN B AND N"/>
    <property type="match status" value="1"/>
</dbReference>
<gene>
    <name evidence="3" type="ORF">A4X13_0g1292</name>
</gene>
<evidence type="ECO:0000313" key="4">
    <source>
        <dbReference type="Proteomes" id="UP000077521"/>
    </source>
</evidence>
<dbReference type="InterPro" id="IPR034110">
    <property type="entry name" value="LSMD1_Sm"/>
</dbReference>
<dbReference type="InterPro" id="IPR010920">
    <property type="entry name" value="LSM_dom_sf"/>
</dbReference>
<reference evidence="3" key="1">
    <citation type="submission" date="2016-04" db="EMBL/GenBank/DDBJ databases">
        <authorList>
            <person name="Nguyen H.D."/>
            <person name="Samba Siva P."/>
            <person name="Cullis J."/>
            <person name="Levesque C.A."/>
            <person name="Hambleton S."/>
        </authorList>
    </citation>
    <scope>NUCLEOTIDE SEQUENCE</scope>
    <source>
        <strain evidence="3">DAOMC 236416</strain>
    </source>
</reference>
<feature type="compositionally biased region" description="Basic and acidic residues" evidence="1">
    <location>
        <begin position="105"/>
        <end position="132"/>
    </location>
</feature>
<name>A0A177TDL2_9BASI</name>
<dbReference type="SMART" id="SM00651">
    <property type="entry name" value="Sm"/>
    <property type="match status" value="1"/>
</dbReference>
<dbReference type="OrthoDB" id="368909at2759"/>
<evidence type="ECO:0000259" key="2">
    <source>
        <dbReference type="SMART" id="SM00651"/>
    </source>
</evidence>
<dbReference type="PANTHER" id="PTHR10701:SF5">
    <property type="entry name" value="N-ALPHA-ACETYLTRANSFERASE 38, NATC AUXILIARY SUBUNIT"/>
    <property type="match status" value="1"/>
</dbReference>
<organism evidence="3 4">
    <name type="scientific">Tilletia indica</name>
    <dbReference type="NCBI Taxonomy" id="43049"/>
    <lineage>
        <taxon>Eukaryota</taxon>
        <taxon>Fungi</taxon>
        <taxon>Dikarya</taxon>
        <taxon>Basidiomycota</taxon>
        <taxon>Ustilaginomycotina</taxon>
        <taxon>Exobasidiomycetes</taxon>
        <taxon>Tilletiales</taxon>
        <taxon>Tilletiaceae</taxon>
        <taxon>Tilletia</taxon>
    </lineage>
</organism>
<evidence type="ECO:0000256" key="1">
    <source>
        <dbReference type="SAM" id="MobiDB-lite"/>
    </source>
</evidence>
<dbReference type="Proteomes" id="UP000077521">
    <property type="component" value="Unassembled WGS sequence"/>
</dbReference>
<dbReference type="EMBL" id="LWDF02000049">
    <property type="protein sequence ID" value="KAE8259012.1"/>
    <property type="molecule type" value="Genomic_DNA"/>
</dbReference>
<feature type="region of interest" description="Disordered" evidence="1">
    <location>
        <begin position="105"/>
        <end position="141"/>
    </location>
</feature>
<feature type="domain" description="Sm" evidence="2">
    <location>
        <begin position="20"/>
        <end position="109"/>
    </location>
</feature>
<dbReference type="InterPro" id="IPR001163">
    <property type="entry name" value="Sm_dom_euk/arc"/>
</dbReference>
<dbReference type="AlphaFoldDB" id="A0A177TDL2"/>
<protein>
    <recommendedName>
        <fullName evidence="2">Sm domain-containing protein</fullName>
    </recommendedName>
</protein>
<dbReference type="Pfam" id="PF01423">
    <property type="entry name" value="LSM"/>
    <property type="match status" value="1"/>
</dbReference>
<dbReference type="SUPFAM" id="SSF50182">
    <property type="entry name" value="Sm-like ribonucleoproteins"/>
    <property type="match status" value="1"/>
</dbReference>
<dbReference type="InterPro" id="IPR050914">
    <property type="entry name" value="snRNP_SmB/NAA38-like"/>
</dbReference>
<reference evidence="3" key="2">
    <citation type="journal article" date="2019" name="IMA Fungus">
        <title>Genome sequencing and comparison of five Tilletia species to identify candidate genes for the detection of regulated species infecting wheat.</title>
        <authorList>
            <person name="Nguyen H.D.T."/>
            <person name="Sultana T."/>
            <person name="Kesanakurti P."/>
            <person name="Hambleton S."/>
        </authorList>
    </citation>
    <scope>NUCLEOTIDE SEQUENCE</scope>
    <source>
        <strain evidence="3">DAOMC 236416</strain>
    </source>
</reference>